<dbReference type="EMBL" id="AMZH03007946">
    <property type="protein sequence ID" value="RRT60055.1"/>
    <property type="molecule type" value="Genomic_DNA"/>
</dbReference>
<keyword evidence="6" id="KW-0067">ATP-binding</keyword>
<dbReference type="InterPro" id="IPR027417">
    <property type="entry name" value="P-loop_NTPase"/>
</dbReference>
<dbReference type="InterPro" id="IPR042197">
    <property type="entry name" value="Apaf_helical"/>
</dbReference>
<evidence type="ECO:0000256" key="2">
    <source>
        <dbReference type="ARBA" id="ARBA00022614"/>
    </source>
</evidence>
<evidence type="ECO:0000259" key="9">
    <source>
        <dbReference type="Pfam" id="PF23559"/>
    </source>
</evidence>
<evidence type="ECO:0000259" key="10">
    <source>
        <dbReference type="Pfam" id="PF23598"/>
    </source>
</evidence>
<dbReference type="FunFam" id="1.10.10.10:FF:000322">
    <property type="entry name" value="Probable disease resistance protein At1g63360"/>
    <property type="match status" value="1"/>
</dbReference>
<evidence type="ECO:0000313" key="11">
    <source>
        <dbReference type="EMBL" id="RRT60055.1"/>
    </source>
</evidence>
<accession>A0A426Z7W8</accession>
<dbReference type="Gene3D" id="1.10.8.430">
    <property type="entry name" value="Helical domain of apoptotic protease-activating factors"/>
    <property type="match status" value="1"/>
</dbReference>
<dbReference type="FunFam" id="3.40.50.300:FF:001091">
    <property type="entry name" value="Probable disease resistance protein At1g61300"/>
    <property type="match status" value="1"/>
</dbReference>
<comment type="similarity">
    <text evidence="1">Belongs to the disease resistance NB-LRR family.</text>
</comment>
<dbReference type="GO" id="GO:0009626">
    <property type="term" value="P:plant-type hypersensitive response"/>
    <property type="evidence" value="ECO:0007669"/>
    <property type="project" value="UniProtKB-ARBA"/>
</dbReference>
<dbReference type="SUPFAM" id="SSF52058">
    <property type="entry name" value="L domain-like"/>
    <property type="match status" value="1"/>
</dbReference>
<dbReference type="PRINTS" id="PR00364">
    <property type="entry name" value="DISEASERSIST"/>
</dbReference>
<comment type="caution">
    <text evidence="11">The sequence shown here is derived from an EMBL/GenBank/DDBJ whole genome shotgun (WGS) entry which is preliminary data.</text>
</comment>
<evidence type="ECO:0008006" key="13">
    <source>
        <dbReference type="Google" id="ProtNLM"/>
    </source>
</evidence>
<dbReference type="AlphaFoldDB" id="A0A426Z7W8"/>
<keyword evidence="5" id="KW-0611">Plant defense</keyword>
<organism evidence="11 12">
    <name type="scientific">Ensete ventricosum</name>
    <name type="common">Abyssinian banana</name>
    <name type="synonym">Musa ensete</name>
    <dbReference type="NCBI Taxonomy" id="4639"/>
    <lineage>
        <taxon>Eukaryota</taxon>
        <taxon>Viridiplantae</taxon>
        <taxon>Streptophyta</taxon>
        <taxon>Embryophyta</taxon>
        <taxon>Tracheophyta</taxon>
        <taxon>Spermatophyta</taxon>
        <taxon>Magnoliopsida</taxon>
        <taxon>Liliopsida</taxon>
        <taxon>Zingiberales</taxon>
        <taxon>Musaceae</taxon>
        <taxon>Ensete</taxon>
    </lineage>
</organism>
<sequence>MAIVLCPFVSRLVNTLIDMAEEEMDMVLGVPGEIQKLQRTLRKIQLVLHDAEQRRIEDEAINEWLRELKDVMYDADDVLDECRSAAEKWTPREWTSTRCRFPVVGCFCEAKFTHEVGVKVKLLNRRLEEMSAMRSKLDLKVSAERRVVSRVTRKTSHVVESDIVGVGVAEDARGLVELLTKEDLSANVVVHAIVGIGGIGKTTLAQKVFDDDKIKGNFRTTMWVCVSQEFTETDLLRDIVTSAGASHGGAQSRTLLEPMVEGLLKGNKFLLVLDDVWRAEIWDDLLRNPLRGGAAGSRVLVTTRNQGITKQMKAVHIHRVNLLPPEDCWSLLCRKATTNADEERDAQNLKDIGLKMVEKCQGLPLAVKTIGGVLCTKELSRRAWEEVLRSVAWSQTGLPQGVHGALYLSYEDLPSHLKQCFLYCALFREDYAFDRAYIVQLWIAEGFVHAEGDLTLEATGEEYFRELVRRSLLQSDPHHEYVDWRCTMHDLLRSLGHFLTRDESLVVRDVQKGWANAAPIKLRRLSIVAPDSEEIEPIVSSTKSQESTRTLLLEGARADGKDIDDYLTNLLRLRVLYLAKAKIQILPQHIGNLIHLRYLNLSHSDLKELPDSIRNLKNLQFLLLFGCRALKHIPKGIVKLRNLRTLNLRDAPVDGLPSGMGRLEHLNVLNGLVVNRVGGDAANDSCSLEEVGSLHKLRDLSIYKLERAGIEAETGRTGSRLEGNQNLEYLDLHCSPRPTSDACTEEETERIEKVFDTALRPPSSVHTLRFQNFFGRRYPRWLASTSIGTLLPNIRHLELHNCDRCPRLPPLGKLPGLDFLLIAGAPAVATIGVEFFGSEAQKSKRPPPVLFPKLTRMYLKRMPNLERWRWVAEHEGVAMPRLNKLVVADCPKLESLPEGLSRHATRLTTLHLENVGALKSIRGFPSVRNLWVCGESGLEIVTDLPALEVLQLERWWHVLSLPDWLLGGLPCLTALQRLDIECSNQLLRRFLQKDAKDWSKIEHLPIVYIKDDRHNYVNYIKQSYTLETNLVEDDEDEDVAVEDDDDDD</sequence>
<keyword evidence="2" id="KW-0433">Leucine-rich repeat</keyword>
<dbReference type="Gene3D" id="3.80.10.10">
    <property type="entry name" value="Ribonuclease Inhibitor"/>
    <property type="match status" value="2"/>
</dbReference>
<dbReference type="Gene3D" id="1.20.5.4130">
    <property type="match status" value="1"/>
</dbReference>
<feature type="domain" description="Disease resistance protein winged helix" evidence="9">
    <location>
        <begin position="426"/>
        <end position="495"/>
    </location>
</feature>
<dbReference type="InterPro" id="IPR038005">
    <property type="entry name" value="RX-like_CC"/>
</dbReference>
<evidence type="ECO:0000256" key="1">
    <source>
        <dbReference type="ARBA" id="ARBA00008894"/>
    </source>
</evidence>
<dbReference type="InterPro" id="IPR003591">
    <property type="entry name" value="Leu-rich_rpt_typical-subtyp"/>
</dbReference>
<dbReference type="GO" id="GO:0043531">
    <property type="term" value="F:ADP binding"/>
    <property type="evidence" value="ECO:0007669"/>
    <property type="project" value="InterPro"/>
</dbReference>
<dbReference type="GO" id="GO:0042742">
    <property type="term" value="P:defense response to bacterium"/>
    <property type="evidence" value="ECO:0007669"/>
    <property type="project" value="UniProtKB-ARBA"/>
</dbReference>
<dbReference type="InterPro" id="IPR055414">
    <property type="entry name" value="LRR_R13L4/SHOC2-like"/>
</dbReference>
<dbReference type="Gene3D" id="3.40.50.300">
    <property type="entry name" value="P-loop containing nucleotide triphosphate hydrolases"/>
    <property type="match status" value="1"/>
</dbReference>
<feature type="domain" description="NB-ARC" evidence="7">
    <location>
        <begin position="179"/>
        <end position="340"/>
    </location>
</feature>
<dbReference type="CDD" id="cd14798">
    <property type="entry name" value="RX-CC_like"/>
    <property type="match status" value="1"/>
</dbReference>
<evidence type="ECO:0000256" key="5">
    <source>
        <dbReference type="ARBA" id="ARBA00022821"/>
    </source>
</evidence>
<dbReference type="InterPro" id="IPR041118">
    <property type="entry name" value="Rx_N"/>
</dbReference>
<dbReference type="GO" id="GO:0002758">
    <property type="term" value="P:innate immune response-activating signaling pathway"/>
    <property type="evidence" value="ECO:0007669"/>
    <property type="project" value="UniProtKB-ARBA"/>
</dbReference>
<dbReference type="InterPro" id="IPR036388">
    <property type="entry name" value="WH-like_DNA-bd_sf"/>
</dbReference>
<evidence type="ECO:0000259" key="7">
    <source>
        <dbReference type="Pfam" id="PF00931"/>
    </source>
</evidence>
<dbReference type="Pfam" id="PF23559">
    <property type="entry name" value="WHD_DRP"/>
    <property type="match status" value="1"/>
</dbReference>
<dbReference type="SUPFAM" id="SSF52540">
    <property type="entry name" value="P-loop containing nucleoside triphosphate hydrolases"/>
    <property type="match status" value="1"/>
</dbReference>
<dbReference type="Gene3D" id="1.10.10.10">
    <property type="entry name" value="Winged helix-like DNA-binding domain superfamily/Winged helix DNA-binding domain"/>
    <property type="match status" value="1"/>
</dbReference>
<evidence type="ECO:0000313" key="12">
    <source>
        <dbReference type="Proteomes" id="UP000287651"/>
    </source>
</evidence>
<dbReference type="Pfam" id="PF23598">
    <property type="entry name" value="LRR_14"/>
    <property type="match status" value="1"/>
</dbReference>
<protein>
    <recommendedName>
        <fullName evidence="13">Disease resistance protein RGA3</fullName>
    </recommendedName>
</protein>
<dbReference type="InterPro" id="IPR002182">
    <property type="entry name" value="NB-ARC"/>
</dbReference>
<keyword evidence="3" id="KW-0677">Repeat</keyword>
<dbReference type="PANTHER" id="PTHR36766">
    <property type="entry name" value="PLANT BROAD-SPECTRUM MILDEW RESISTANCE PROTEIN RPW8"/>
    <property type="match status" value="1"/>
</dbReference>
<dbReference type="Pfam" id="PF00931">
    <property type="entry name" value="NB-ARC"/>
    <property type="match status" value="1"/>
</dbReference>
<feature type="domain" description="Disease resistance R13L4/SHOC-2-like LRR" evidence="10">
    <location>
        <begin position="570"/>
        <end position="921"/>
    </location>
</feature>
<dbReference type="InterPro" id="IPR058922">
    <property type="entry name" value="WHD_DRP"/>
</dbReference>
<feature type="domain" description="Disease resistance N-terminal" evidence="8">
    <location>
        <begin position="8"/>
        <end position="90"/>
    </location>
</feature>
<name>A0A426Z7W8_ENSVE</name>
<evidence type="ECO:0000256" key="6">
    <source>
        <dbReference type="ARBA" id="ARBA00022840"/>
    </source>
</evidence>
<reference evidence="11 12" key="1">
    <citation type="journal article" date="2014" name="Agronomy (Basel)">
        <title>A Draft Genome Sequence for Ensete ventricosum, the Drought-Tolerant Tree Against Hunger.</title>
        <authorList>
            <person name="Harrison J."/>
            <person name="Moore K.A."/>
            <person name="Paszkiewicz K."/>
            <person name="Jones T."/>
            <person name="Grant M."/>
            <person name="Ambacheew D."/>
            <person name="Muzemil S."/>
            <person name="Studholme D.J."/>
        </authorList>
    </citation>
    <scope>NUCLEOTIDE SEQUENCE [LARGE SCALE GENOMIC DNA]</scope>
</reference>
<dbReference type="InterPro" id="IPR032675">
    <property type="entry name" value="LRR_dom_sf"/>
</dbReference>
<keyword evidence="4" id="KW-0547">Nucleotide-binding</keyword>
<dbReference type="PANTHER" id="PTHR36766:SF70">
    <property type="entry name" value="DISEASE RESISTANCE PROTEIN RGA4"/>
    <property type="match status" value="1"/>
</dbReference>
<evidence type="ECO:0000256" key="4">
    <source>
        <dbReference type="ARBA" id="ARBA00022741"/>
    </source>
</evidence>
<proteinExistence type="inferred from homology"/>
<dbReference type="Pfam" id="PF18052">
    <property type="entry name" value="Rx_N"/>
    <property type="match status" value="1"/>
</dbReference>
<evidence type="ECO:0000259" key="8">
    <source>
        <dbReference type="Pfam" id="PF18052"/>
    </source>
</evidence>
<dbReference type="SMART" id="SM00369">
    <property type="entry name" value="LRR_TYP"/>
    <property type="match status" value="3"/>
</dbReference>
<dbReference type="Proteomes" id="UP000287651">
    <property type="component" value="Unassembled WGS sequence"/>
</dbReference>
<gene>
    <name evidence="11" type="ORF">B296_00012378</name>
</gene>
<dbReference type="GO" id="GO:0005524">
    <property type="term" value="F:ATP binding"/>
    <property type="evidence" value="ECO:0007669"/>
    <property type="project" value="UniProtKB-KW"/>
</dbReference>
<evidence type="ECO:0000256" key="3">
    <source>
        <dbReference type="ARBA" id="ARBA00022737"/>
    </source>
</evidence>